<sequence length="744" mass="80973">MKTTRLLPPAGLFKLTPMSLLLGATMAAAQAPDAGNQIEEVIVRSSPLLSTSDEIALGTTVLDRQGILQNLNGTVGETLSSQPGVSSTFFGPGASRPIIRGLGGDRIRVLTNDISAFDVSTASQDHLVATEVATAQQIEILRGASTLRYGQNAVGGVVNVYDNRIPRSAPEDGLDAEIFAGYSTVDDGYTVGGSADVSATDNLVLHVEASDRDADEYDIDGFASEAAEEEGVKDTVENSQSEATSGAAGLSWIGDRGYIGFAVGYQEGTYGLPGGKKKEEEEEEEELELFAEEGEEEEEEGPITIDFEQIRYDLDGEYNFGNGLVKLAKFRFGYADYEHTEFAGDEPETKYENDEWELRAEAFMNEFELGAGSVTGTFGVNLADREFSADGEEAFVPLNDQFRWGVFGLGRYELDMFHFEASLRVDDQQNETDNLAFAGESYDESETTYSAALTGIYHLSDTTSMGVNLARSERAPTAEELFSNGFHAATSTVEIGDTNLDTEVAYSLELSLKSSYEALNYGVNIFYTDYSDFIFLSPTGDLFEEGDPFPADEGFPVFAYQQADAEFYGFEAEADFLAFSNDTWAVSIDGQVDMVRAQTTESTTFGGIENVRDEFTPLGTSGITVEEGDLPFIPPMRVLGGVDIDYKPWRSTLRVEVQYVDDQDRVGETPEGSEVELAGTTPTDSYTFLNIYLTTQPFANAQNVTLSLRGRNLTDEFARSATSFLAESAPLPGRDIRFGINVAF</sequence>
<dbReference type="Gene3D" id="2.170.130.10">
    <property type="entry name" value="TonB-dependent receptor, plug domain"/>
    <property type="match status" value="1"/>
</dbReference>
<proteinExistence type="inferred from homology"/>
<dbReference type="GO" id="GO:0009279">
    <property type="term" value="C:cell outer membrane"/>
    <property type="evidence" value="ECO:0007669"/>
    <property type="project" value="UniProtKB-SubCell"/>
</dbReference>
<dbReference type="InterPro" id="IPR037066">
    <property type="entry name" value="Plug_dom_sf"/>
</dbReference>
<dbReference type="PANTHER" id="PTHR30069:SF40">
    <property type="entry name" value="TONB-DEPENDENT RECEPTOR NMB0964-RELATED"/>
    <property type="match status" value="1"/>
</dbReference>
<dbReference type="Gene3D" id="2.40.170.20">
    <property type="entry name" value="TonB-dependent receptor, beta-barrel domain"/>
    <property type="match status" value="1"/>
</dbReference>
<dbReference type="PANTHER" id="PTHR30069">
    <property type="entry name" value="TONB-DEPENDENT OUTER MEMBRANE RECEPTOR"/>
    <property type="match status" value="1"/>
</dbReference>
<evidence type="ECO:0000313" key="13">
    <source>
        <dbReference type="EMBL" id="GHD36032.1"/>
    </source>
</evidence>
<keyword evidence="14" id="KW-1185">Reference proteome</keyword>
<keyword evidence="5 9" id="KW-0798">TonB box</keyword>
<evidence type="ECO:0000259" key="12">
    <source>
        <dbReference type="Pfam" id="PF07715"/>
    </source>
</evidence>
<reference evidence="13" key="1">
    <citation type="journal article" date="2014" name="Int. J. Syst. Evol. Microbiol.">
        <title>Complete genome sequence of Corynebacterium casei LMG S-19264T (=DSM 44701T), isolated from a smear-ripened cheese.</title>
        <authorList>
            <consortium name="US DOE Joint Genome Institute (JGI-PGF)"/>
            <person name="Walter F."/>
            <person name="Albersmeier A."/>
            <person name="Kalinowski J."/>
            <person name="Ruckert C."/>
        </authorList>
    </citation>
    <scope>NUCLEOTIDE SEQUENCE</scope>
    <source>
        <strain evidence="13">KCTC 23430</strain>
    </source>
</reference>
<comment type="subcellular location">
    <subcellularLocation>
        <location evidence="1 8">Cell outer membrane</location>
        <topology evidence="1 8">Multi-pass membrane protein</topology>
    </subcellularLocation>
</comment>
<gene>
    <name evidence="13" type="ORF">GCM10007053_23850</name>
</gene>
<evidence type="ECO:0000256" key="4">
    <source>
        <dbReference type="ARBA" id="ARBA00022692"/>
    </source>
</evidence>
<reference evidence="13" key="2">
    <citation type="submission" date="2020-09" db="EMBL/GenBank/DDBJ databases">
        <authorList>
            <person name="Sun Q."/>
            <person name="Kim S."/>
        </authorList>
    </citation>
    <scope>NUCLEOTIDE SEQUENCE</scope>
    <source>
        <strain evidence="13">KCTC 23430</strain>
    </source>
</reference>
<evidence type="ECO:0000256" key="8">
    <source>
        <dbReference type="PROSITE-ProRule" id="PRU01360"/>
    </source>
</evidence>
<evidence type="ECO:0000256" key="1">
    <source>
        <dbReference type="ARBA" id="ARBA00004571"/>
    </source>
</evidence>
<dbReference type="InterPro" id="IPR012910">
    <property type="entry name" value="Plug_dom"/>
</dbReference>
<comment type="similarity">
    <text evidence="8 9">Belongs to the TonB-dependent receptor family.</text>
</comment>
<keyword evidence="3 8" id="KW-1134">Transmembrane beta strand</keyword>
<dbReference type="SUPFAM" id="SSF56935">
    <property type="entry name" value="Porins"/>
    <property type="match status" value="1"/>
</dbReference>
<dbReference type="Pfam" id="PF07715">
    <property type="entry name" value="Plug"/>
    <property type="match status" value="1"/>
</dbReference>
<organism evidence="13 14">
    <name type="scientific">Parahalioglobus pacificus</name>
    <dbReference type="NCBI Taxonomy" id="930806"/>
    <lineage>
        <taxon>Bacteria</taxon>
        <taxon>Pseudomonadati</taxon>
        <taxon>Pseudomonadota</taxon>
        <taxon>Gammaproteobacteria</taxon>
        <taxon>Cellvibrionales</taxon>
        <taxon>Halieaceae</taxon>
        <taxon>Parahalioglobus</taxon>
    </lineage>
</organism>
<feature type="domain" description="TonB-dependent receptor-like beta-barrel" evidence="11">
    <location>
        <begin position="304"/>
        <end position="713"/>
    </location>
</feature>
<evidence type="ECO:0000256" key="10">
    <source>
        <dbReference type="SAM" id="SignalP"/>
    </source>
</evidence>
<dbReference type="InterPro" id="IPR039426">
    <property type="entry name" value="TonB-dep_rcpt-like"/>
</dbReference>
<evidence type="ECO:0000256" key="2">
    <source>
        <dbReference type="ARBA" id="ARBA00022448"/>
    </source>
</evidence>
<dbReference type="GO" id="GO:0044718">
    <property type="term" value="P:siderophore transmembrane transport"/>
    <property type="evidence" value="ECO:0007669"/>
    <property type="project" value="TreeGrafter"/>
</dbReference>
<feature type="chain" id="PRO_5037778487" evidence="10">
    <location>
        <begin position="30"/>
        <end position="744"/>
    </location>
</feature>
<feature type="domain" description="TonB-dependent receptor plug" evidence="12">
    <location>
        <begin position="56"/>
        <end position="157"/>
    </location>
</feature>
<keyword evidence="6 8" id="KW-0472">Membrane</keyword>
<protein>
    <submittedName>
        <fullName evidence="13">TonB-dependent receptor</fullName>
    </submittedName>
</protein>
<keyword evidence="4 8" id="KW-0812">Transmembrane</keyword>
<evidence type="ECO:0000256" key="6">
    <source>
        <dbReference type="ARBA" id="ARBA00023136"/>
    </source>
</evidence>
<evidence type="ECO:0000256" key="9">
    <source>
        <dbReference type="RuleBase" id="RU003357"/>
    </source>
</evidence>
<keyword evidence="2 8" id="KW-0813">Transport</keyword>
<evidence type="ECO:0000313" key="14">
    <source>
        <dbReference type="Proteomes" id="UP000644693"/>
    </source>
</evidence>
<dbReference type="Proteomes" id="UP000644693">
    <property type="component" value="Unassembled WGS sequence"/>
</dbReference>
<keyword evidence="7 8" id="KW-0998">Cell outer membrane</keyword>
<dbReference type="RefSeq" id="WP_189478014.1">
    <property type="nucleotide sequence ID" value="NZ_BMYM01000002.1"/>
</dbReference>
<dbReference type="EMBL" id="BMYM01000002">
    <property type="protein sequence ID" value="GHD36032.1"/>
    <property type="molecule type" value="Genomic_DNA"/>
</dbReference>
<feature type="signal peptide" evidence="10">
    <location>
        <begin position="1"/>
        <end position="29"/>
    </location>
</feature>
<accession>A0A918XKJ0</accession>
<dbReference type="InterPro" id="IPR036942">
    <property type="entry name" value="Beta-barrel_TonB_sf"/>
</dbReference>
<keyword evidence="13" id="KW-0675">Receptor</keyword>
<dbReference type="InterPro" id="IPR000531">
    <property type="entry name" value="Beta-barrel_TonB"/>
</dbReference>
<dbReference type="Pfam" id="PF00593">
    <property type="entry name" value="TonB_dep_Rec_b-barrel"/>
    <property type="match status" value="1"/>
</dbReference>
<dbReference type="PROSITE" id="PS52016">
    <property type="entry name" value="TONB_DEPENDENT_REC_3"/>
    <property type="match status" value="1"/>
</dbReference>
<keyword evidence="10" id="KW-0732">Signal</keyword>
<evidence type="ECO:0000259" key="11">
    <source>
        <dbReference type="Pfam" id="PF00593"/>
    </source>
</evidence>
<dbReference type="AlphaFoldDB" id="A0A918XKJ0"/>
<evidence type="ECO:0000256" key="5">
    <source>
        <dbReference type="ARBA" id="ARBA00023077"/>
    </source>
</evidence>
<comment type="caution">
    <text evidence="13">The sequence shown here is derived from an EMBL/GenBank/DDBJ whole genome shotgun (WGS) entry which is preliminary data.</text>
</comment>
<dbReference type="GO" id="GO:0015344">
    <property type="term" value="F:siderophore uptake transmembrane transporter activity"/>
    <property type="evidence" value="ECO:0007669"/>
    <property type="project" value="TreeGrafter"/>
</dbReference>
<evidence type="ECO:0000256" key="7">
    <source>
        <dbReference type="ARBA" id="ARBA00023237"/>
    </source>
</evidence>
<evidence type="ECO:0000256" key="3">
    <source>
        <dbReference type="ARBA" id="ARBA00022452"/>
    </source>
</evidence>
<name>A0A918XKJ0_9GAMM</name>